<dbReference type="InterPro" id="IPR015943">
    <property type="entry name" value="WD40/YVTN_repeat-like_dom_sf"/>
</dbReference>
<dbReference type="PROSITE" id="PS50294">
    <property type="entry name" value="WD_REPEATS_REGION"/>
    <property type="match status" value="2"/>
</dbReference>
<dbReference type="OrthoDB" id="364224at2759"/>
<feature type="repeat" description="WD" evidence="18">
    <location>
        <begin position="232"/>
        <end position="267"/>
    </location>
</feature>
<keyword evidence="14" id="KW-0472">Membrane</keyword>
<evidence type="ECO:0000256" key="11">
    <source>
        <dbReference type="ARBA" id="ARBA00022927"/>
    </source>
</evidence>
<dbReference type="GO" id="GO:0090114">
    <property type="term" value="P:COPII-coated vesicle budding"/>
    <property type="evidence" value="ECO:0007669"/>
    <property type="project" value="TreeGrafter"/>
</dbReference>
<protein>
    <submittedName>
        <fullName evidence="19">Uncharacterized protein</fullName>
    </submittedName>
</protein>
<evidence type="ECO:0000256" key="1">
    <source>
        <dbReference type="ARBA" id="ARBA00004299"/>
    </source>
</evidence>
<keyword evidence="15" id="KW-0539">Nucleus</keyword>
<comment type="function">
    <text evidence="17">Component of the coat protein complex II (COPII) which promotes the formation of transport vesicles from the endoplasmic reticulum (ER). The coat has two main functions, the physical deformation of the endoplasmic reticulum membrane into vesicles and the selection of cargo molecules. It also functions as a component of the nuclear pore complex (NPC). NPC components, collectively referred to as nucleoporins (NUPs), can play the role of both NPC structural components and of docking or interaction partners for transiently associated nuclear transport factors. SEC13 is required for efficient mRNA export from the nucleus to the cytoplasm and for correct nuclear pore biogenesis and distribution.</text>
</comment>
<dbReference type="STRING" id="27349.A0A0L6VKQ2"/>
<dbReference type="GO" id="GO:0005789">
    <property type="term" value="C:endoplasmic reticulum membrane"/>
    <property type="evidence" value="ECO:0007669"/>
    <property type="project" value="UniProtKB-SubCell"/>
</dbReference>
<dbReference type="PROSITE" id="PS50082">
    <property type="entry name" value="WD_REPEATS_2"/>
    <property type="match status" value="2"/>
</dbReference>
<dbReference type="VEuPathDB" id="FungiDB:VP01_1423g1"/>
<comment type="subcellular location">
    <subcellularLocation>
        <location evidence="1">Cytoplasmic vesicle</location>
        <location evidence="1">COPII-coated vesicle membrane</location>
        <topology evidence="1">Peripheral membrane protein</topology>
        <orientation evidence="1">Cytoplasmic side</orientation>
    </subcellularLocation>
    <subcellularLocation>
        <location evidence="2">Endoplasmic reticulum membrane</location>
        <topology evidence="2">Peripheral membrane protein</topology>
        <orientation evidence="2">Cytoplasmic side</orientation>
    </subcellularLocation>
    <subcellularLocation>
        <location evidence="3">Nucleus</location>
        <location evidence="3">Nuclear pore complex</location>
    </subcellularLocation>
</comment>
<keyword evidence="5" id="KW-0813">Transport</keyword>
<organism evidence="19 20">
    <name type="scientific">Puccinia sorghi</name>
    <dbReference type="NCBI Taxonomy" id="27349"/>
    <lineage>
        <taxon>Eukaryota</taxon>
        <taxon>Fungi</taxon>
        <taxon>Dikarya</taxon>
        <taxon>Basidiomycota</taxon>
        <taxon>Pucciniomycotina</taxon>
        <taxon>Pucciniomycetes</taxon>
        <taxon>Pucciniales</taxon>
        <taxon>Pucciniaceae</taxon>
        <taxon>Puccinia</taxon>
    </lineage>
</organism>
<keyword evidence="20" id="KW-1185">Reference proteome</keyword>
<evidence type="ECO:0000256" key="4">
    <source>
        <dbReference type="ARBA" id="ARBA00010102"/>
    </source>
</evidence>
<evidence type="ECO:0000256" key="2">
    <source>
        <dbReference type="ARBA" id="ARBA00004397"/>
    </source>
</evidence>
<dbReference type="InterPro" id="IPR037363">
    <property type="entry name" value="Sec13/Seh1_fam"/>
</dbReference>
<name>A0A0L6VKQ2_9BASI</name>
<evidence type="ECO:0000256" key="8">
    <source>
        <dbReference type="ARBA" id="ARBA00022816"/>
    </source>
</evidence>
<dbReference type="EMBL" id="LAVV01004710">
    <property type="protein sequence ID" value="KNZ61294.1"/>
    <property type="molecule type" value="Genomic_DNA"/>
</dbReference>
<dbReference type="InterPro" id="IPR001680">
    <property type="entry name" value="WD40_rpt"/>
</dbReference>
<keyword evidence="13" id="KW-0906">Nuclear pore complex</keyword>
<evidence type="ECO:0000313" key="19">
    <source>
        <dbReference type="EMBL" id="KNZ61294.1"/>
    </source>
</evidence>
<evidence type="ECO:0000256" key="12">
    <source>
        <dbReference type="ARBA" id="ARBA00023010"/>
    </source>
</evidence>
<dbReference type="Gene3D" id="2.130.10.10">
    <property type="entry name" value="YVTN repeat-like/Quinoprotein amine dehydrogenase"/>
    <property type="match status" value="1"/>
</dbReference>
<accession>A0A0L6VKQ2</accession>
<dbReference type="Pfam" id="PF00400">
    <property type="entry name" value="WD40"/>
    <property type="match status" value="5"/>
</dbReference>
<evidence type="ECO:0000256" key="10">
    <source>
        <dbReference type="ARBA" id="ARBA00022892"/>
    </source>
</evidence>
<dbReference type="GO" id="GO:0032527">
    <property type="term" value="P:protein exit from endoplasmic reticulum"/>
    <property type="evidence" value="ECO:0007669"/>
    <property type="project" value="TreeGrafter"/>
</dbReference>
<evidence type="ECO:0000256" key="13">
    <source>
        <dbReference type="ARBA" id="ARBA00023132"/>
    </source>
</evidence>
<sequence>MVAPLAQTNPAPLQIQTHHEDMIHDAQMDFYGKRLATCSSDRTVKVFDVVEPSAVEPKYQLVDTLRGHDGPVWQVSWAHPKFGSILASCSYDGKIFVWRETSNGTGAVNQRQAAWEKIKEHTLHSASVNSISWAPHEYGPILACASSDGKVSVLTFKDDGTWDAPLFVAHSIGCNAVSWAPPYLPTSLSSPAGGQQAASEPQKFATGGCDGLVKIWMLNPSTQIWELSETLEGGHTDWVRDVAYSPSIGLARTYLASAGQDRVVNVWTQDGAKGSWKRHTLDPSGNGGKFNGPVWRVSWSIGGNVLAVTAGDGKVTLWKENLKGRWAINSDVAVDEGKVWVSNPGNISNSFQFHPFHQLDAPSISASWQQNPHYFCRVSFPNNWNGQQQWPNAAIPRQPPNHVELFRLTSPPPSKYTNQQGPSLINELGGRKYTLNSKVL</sequence>
<evidence type="ECO:0000256" key="15">
    <source>
        <dbReference type="ARBA" id="ARBA00023242"/>
    </source>
</evidence>
<keyword evidence="12" id="KW-0811">Translocation</keyword>
<dbReference type="GO" id="GO:0031080">
    <property type="term" value="C:nuclear pore outer ring"/>
    <property type="evidence" value="ECO:0007669"/>
    <property type="project" value="TreeGrafter"/>
</dbReference>
<dbReference type="InterPro" id="IPR036322">
    <property type="entry name" value="WD40_repeat_dom_sf"/>
</dbReference>
<evidence type="ECO:0000256" key="7">
    <source>
        <dbReference type="ARBA" id="ARBA00022737"/>
    </source>
</evidence>
<keyword evidence="6 18" id="KW-0853">WD repeat</keyword>
<dbReference type="AlphaFoldDB" id="A0A0L6VKQ2"/>
<dbReference type="GO" id="GO:0030127">
    <property type="term" value="C:COPII vesicle coat"/>
    <property type="evidence" value="ECO:0007669"/>
    <property type="project" value="TreeGrafter"/>
</dbReference>
<evidence type="ECO:0000256" key="17">
    <source>
        <dbReference type="ARBA" id="ARBA00025261"/>
    </source>
</evidence>
<reference evidence="19 20" key="1">
    <citation type="submission" date="2015-08" db="EMBL/GenBank/DDBJ databases">
        <title>Next Generation Sequencing and Analysis of the Genome of Puccinia sorghi L Schw, the Causal Agent of Maize Common Rust.</title>
        <authorList>
            <person name="Rochi L."/>
            <person name="Burguener G."/>
            <person name="Darino M."/>
            <person name="Turjanski A."/>
            <person name="Kreff E."/>
            <person name="Dieguez M.J."/>
            <person name="Sacco F."/>
        </authorList>
    </citation>
    <scope>NUCLEOTIDE SEQUENCE [LARGE SCALE GENOMIC DNA]</scope>
    <source>
        <strain evidence="19 20">RO10H11247</strain>
    </source>
</reference>
<gene>
    <name evidence="19" type="ORF">VP01_1423g1</name>
</gene>
<evidence type="ECO:0000256" key="5">
    <source>
        <dbReference type="ARBA" id="ARBA00022448"/>
    </source>
</evidence>
<dbReference type="SMART" id="SM00320">
    <property type="entry name" value="WD40"/>
    <property type="match status" value="6"/>
</dbReference>
<evidence type="ECO:0000256" key="16">
    <source>
        <dbReference type="ARBA" id="ARBA00023329"/>
    </source>
</evidence>
<dbReference type="SUPFAM" id="SSF50978">
    <property type="entry name" value="WD40 repeat-like"/>
    <property type="match status" value="1"/>
</dbReference>
<evidence type="ECO:0000256" key="6">
    <source>
        <dbReference type="ARBA" id="ARBA00022574"/>
    </source>
</evidence>
<proteinExistence type="inferred from homology"/>
<evidence type="ECO:0000256" key="9">
    <source>
        <dbReference type="ARBA" id="ARBA00022824"/>
    </source>
</evidence>
<keyword evidence="16" id="KW-0968">Cytoplasmic vesicle</keyword>
<dbReference type="Proteomes" id="UP000037035">
    <property type="component" value="Unassembled WGS sequence"/>
</dbReference>
<keyword evidence="9" id="KW-0256">Endoplasmic reticulum</keyword>
<dbReference type="FunFam" id="2.130.10.10:FF:000904">
    <property type="entry name" value="Probable SEC13-protein transport protein"/>
    <property type="match status" value="1"/>
</dbReference>
<dbReference type="GO" id="GO:0032008">
    <property type="term" value="P:positive regulation of TOR signaling"/>
    <property type="evidence" value="ECO:0007669"/>
    <property type="project" value="TreeGrafter"/>
</dbReference>
<dbReference type="GO" id="GO:0006606">
    <property type="term" value="P:protein import into nucleus"/>
    <property type="evidence" value="ECO:0007669"/>
    <property type="project" value="TreeGrafter"/>
</dbReference>
<dbReference type="GO" id="GO:0051028">
    <property type="term" value="P:mRNA transport"/>
    <property type="evidence" value="ECO:0007669"/>
    <property type="project" value="UniProtKB-KW"/>
</dbReference>
<keyword evidence="7" id="KW-0677">Repeat</keyword>
<comment type="similarity">
    <text evidence="4">Belongs to the WD repeat SEC13 family.</text>
</comment>
<dbReference type="PANTHER" id="PTHR11024">
    <property type="entry name" value="NUCLEAR PORE COMPLEX PROTEIN SEC13 / SEH1 FAMILY MEMBER"/>
    <property type="match status" value="1"/>
</dbReference>
<evidence type="ECO:0000256" key="3">
    <source>
        <dbReference type="ARBA" id="ARBA00004567"/>
    </source>
</evidence>
<evidence type="ECO:0000313" key="20">
    <source>
        <dbReference type="Proteomes" id="UP000037035"/>
    </source>
</evidence>
<evidence type="ECO:0000256" key="14">
    <source>
        <dbReference type="ARBA" id="ARBA00023136"/>
    </source>
</evidence>
<comment type="caution">
    <text evidence="19">The sequence shown here is derived from an EMBL/GenBank/DDBJ whole genome shotgun (WGS) entry which is preliminary data.</text>
</comment>
<keyword evidence="8" id="KW-0509">mRNA transport</keyword>
<dbReference type="PANTHER" id="PTHR11024:SF2">
    <property type="entry name" value="PROTEIN SEC13 HOMOLOG"/>
    <property type="match status" value="1"/>
</dbReference>
<evidence type="ECO:0000256" key="18">
    <source>
        <dbReference type="PROSITE-ProRule" id="PRU00221"/>
    </source>
</evidence>
<keyword evidence="10" id="KW-0931">ER-Golgi transport</keyword>
<keyword evidence="11" id="KW-0653">Protein transport</keyword>
<feature type="repeat" description="WD" evidence="18">
    <location>
        <begin position="65"/>
        <end position="98"/>
    </location>
</feature>
<dbReference type="GO" id="GO:0005198">
    <property type="term" value="F:structural molecule activity"/>
    <property type="evidence" value="ECO:0007669"/>
    <property type="project" value="InterPro"/>
</dbReference>